<dbReference type="AlphaFoldDB" id="A0A2A4ZA93"/>
<reference key="1">
    <citation type="submission" date="2017-08" db="EMBL/GenBank/DDBJ databases">
        <title>A dynamic microbial community with high functional redundancy inhabits the cold, oxic subseafloor aquifer.</title>
        <authorList>
            <person name="Tully B.J."/>
            <person name="Wheat C.G."/>
            <person name="Glazer B.T."/>
            <person name="Huber J.A."/>
        </authorList>
    </citation>
    <scope>NUCLEOTIDE SEQUENCE [LARGE SCALE GENOMIC DNA]</scope>
</reference>
<gene>
    <name evidence="1" type="ORF">COB13_01360</name>
</gene>
<sequence length="87" mass="9595">MDKFEAIATTATDKINAVLKGSLDKDQQKEIANLIERAVIKAILEGQHRAVDAALRCPEADQDVAHKIATEIRKKNDALIVNLCSQR</sequence>
<protein>
    <submittedName>
        <fullName evidence="1">Uncharacterized protein</fullName>
    </submittedName>
</protein>
<evidence type="ECO:0000313" key="1">
    <source>
        <dbReference type="EMBL" id="PCJ03905.1"/>
    </source>
</evidence>
<proteinExistence type="predicted"/>
<dbReference type="EMBL" id="NVUS01000001">
    <property type="protein sequence ID" value="PCJ03905.1"/>
    <property type="molecule type" value="Genomic_DNA"/>
</dbReference>
<accession>A0A2A4ZA93</accession>
<comment type="caution">
    <text evidence="1">The sequence shown here is derived from an EMBL/GenBank/DDBJ whole genome shotgun (WGS) entry which is preliminary data.</text>
</comment>
<name>A0A2A4ZA93_9PROT</name>
<organism evidence="1">
    <name type="scientific">OCS116 cluster bacterium</name>
    <dbReference type="NCBI Taxonomy" id="2030921"/>
    <lineage>
        <taxon>Bacteria</taxon>
        <taxon>Pseudomonadati</taxon>
        <taxon>Pseudomonadota</taxon>
        <taxon>Alphaproteobacteria</taxon>
        <taxon>OCS116 cluster</taxon>
    </lineage>
</organism>
<reference evidence="1" key="2">
    <citation type="journal article" date="2018" name="ISME J.">
        <title>A dynamic microbial community with high functional redundancy inhabits the cold, oxic subseafloor aquifer.</title>
        <authorList>
            <person name="Tully B.J."/>
            <person name="Wheat C.G."/>
            <person name="Glazer B.T."/>
            <person name="Huber J.A."/>
        </authorList>
    </citation>
    <scope>NUCLEOTIDE SEQUENCE</scope>
    <source>
        <strain evidence="1">NORP83</strain>
    </source>
</reference>